<reference evidence="2" key="3">
    <citation type="journal article" date="2017" name="Nat. Plants">
        <title>Comparative genomics of two jute species and insight into fibre biogenesis.</title>
        <authorList>
            <person name="Islam M.S."/>
            <person name="Saito J.A."/>
            <person name="Emdad E.M."/>
            <person name="Ahmed B."/>
            <person name="Islam M.M."/>
            <person name="Halim A."/>
            <person name="Hossen Q.M."/>
            <person name="Hossain M.Z."/>
            <person name="Ahmed R."/>
            <person name="Hossain M.S."/>
            <person name="Kabir S.M."/>
            <person name="Khan M.S."/>
            <person name="Khan M.M."/>
            <person name="Hasan R."/>
            <person name="Aktar N."/>
            <person name="Honi U."/>
            <person name="Islam R."/>
            <person name="Rashid M.M."/>
            <person name="Wan X."/>
            <person name="Hou S."/>
            <person name="Haque T."/>
            <person name="Azam M.S."/>
            <person name="Moosa M.M."/>
            <person name="Elias S.M."/>
            <person name="Hasan A.M."/>
            <person name="Mahmood N."/>
            <person name="Shafiuddin M."/>
            <person name="Shahid S."/>
            <person name="Shommu N.S."/>
            <person name="Jahan S."/>
            <person name="Roy S."/>
            <person name="Chowdhury A."/>
            <person name="Akhand A.I."/>
            <person name="Nisho G.M."/>
            <person name="Uddin K.S."/>
            <person name="Rabeya T."/>
            <person name="Hoque S.M."/>
            <person name="Snigdha A.R."/>
            <person name="Mortoza S."/>
            <person name="Matin S.A."/>
            <person name="Islam M.K."/>
            <person name="Lashkar M.Z."/>
            <person name="Zaman M."/>
            <person name="Yuryev A."/>
            <person name="Uddin M.K."/>
            <person name="Rahman M.S."/>
            <person name="Haque M.S."/>
            <person name="Alam M.M."/>
            <person name="Khan H."/>
            <person name="Alam M."/>
        </authorList>
    </citation>
    <scope>NUCLEOTIDE SEQUENCE</scope>
    <source>
        <tissue evidence="2">Whole seedlings</tissue>
    </source>
</reference>
<accession>A0A1R3KCN2</accession>
<sequence length="100" mass="11497">MFIPWVERSFFTVVSERLSRERVVKSVYMEREREWNGDGSVECQVFGVVCEVYWREKGGDQCALVFENGERECEGEGRLSMDDKVGELASERIVPSPPSV</sequence>
<dbReference type="Proteomes" id="UP000187203">
    <property type="component" value="Unassembled WGS sequence"/>
</dbReference>
<keyword evidence="3" id="KW-1185">Reference proteome</keyword>
<organism evidence="2 3">
    <name type="scientific">Corchorus olitorius</name>
    <dbReference type="NCBI Taxonomy" id="93759"/>
    <lineage>
        <taxon>Eukaryota</taxon>
        <taxon>Viridiplantae</taxon>
        <taxon>Streptophyta</taxon>
        <taxon>Embryophyta</taxon>
        <taxon>Tracheophyta</taxon>
        <taxon>Spermatophyta</taxon>
        <taxon>Magnoliopsida</taxon>
        <taxon>eudicotyledons</taxon>
        <taxon>Gunneridae</taxon>
        <taxon>Pentapetalae</taxon>
        <taxon>rosids</taxon>
        <taxon>malvids</taxon>
        <taxon>Malvales</taxon>
        <taxon>Malvaceae</taxon>
        <taxon>Grewioideae</taxon>
        <taxon>Apeibeae</taxon>
        <taxon>Corchorus</taxon>
    </lineage>
</organism>
<evidence type="ECO:0000313" key="1">
    <source>
        <dbReference type="EMBL" id="OMO71445.1"/>
    </source>
</evidence>
<dbReference type="AlphaFoldDB" id="A0A1R3KCN2"/>
<reference evidence="2" key="2">
    <citation type="submission" date="2013-09" db="EMBL/GenBank/DDBJ databases">
        <authorList>
            <person name="Alam M."/>
            <person name="Haque M.S."/>
            <person name="Islam M.S."/>
            <person name="Emdad E.M."/>
            <person name="Islam M.M."/>
            <person name="Ahmed B."/>
            <person name="Halim A."/>
            <person name="Hossen Q.M.M."/>
            <person name="Hossain M.Z."/>
            <person name="Ahmed R."/>
            <person name="Khan M.M."/>
            <person name="Islam R."/>
            <person name="Rashid M.M."/>
            <person name="Khan S.A."/>
            <person name="Rahman M.S."/>
            <person name="Alam M."/>
            <person name="Yahiya A.S."/>
            <person name="Khan M.S."/>
            <person name="Azam M.S."/>
            <person name="Haque T."/>
            <person name="Lashkar M.Z.H."/>
            <person name="Akhand A.I."/>
            <person name="Morshed G."/>
            <person name="Roy S."/>
            <person name="Uddin K.S."/>
            <person name="Rabeya T."/>
            <person name="Hossain A.S."/>
            <person name="Chowdhury A."/>
            <person name="Snigdha A.R."/>
            <person name="Mortoza M.S."/>
            <person name="Matin S.A."/>
            <person name="Hoque S.M.E."/>
            <person name="Islam M.K."/>
            <person name="Roy D.K."/>
            <person name="Haider R."/>
            <person name="Moosa M.M."/>
            <person name="Elias S.M."/>
            <person name="Hasan A.M."/>
            <person name="Jahan S."/>
            <person name="Shafiuddin M."/>
            <person name="Mahmood N."/>
            <person name="Shommy N.S."/>
        </authorList>
    </citation>
    <scope>NUCLEOTIDE SEQUENCE</scope>
    <source>
        <tissue evidence="2">Whole seedlings</tissue>
    </source>
</reference>
<gene>
    <name evidence="2" type="ORF">COLO4_09251</name>
    <name evidence="1" type="ORF">COLO4_28246</name>
</gene>
<name>A0A1R3KCN2_9ROSI</name>
<evidence type="ECO:0000313" key="3">
    <source>
        <dbReference type="Proteomes" id="UP000187203"/>
    </source>
</evidence>
<evidence type="ECO:0000313" key="2">
    <source>
        <dbReference type="EMBL" id="OMP04843.1"/>
    </source>
</evidence>
<protein>
    <submittedName>
        <fullName evidence="2">Uncharacterized protein</fullName>
    </submittedName>
</protein>
<reference evidence="3" key="1">
    <citation type="submission" date="2013-09" db="EMBL/GenBank/DDBJ databases">
        <title>Corchorus olitorius genome sequencing.</title>
        <authorList>
            <person name="Alam M."/>
            <person name="Haque M.S."/>
            <person name="Islam M.S."/>
            <person name="Emdad E.M."/>
            <person name="Islam M.M."/>
            <person name="Ahmed B."/>
            <person name="Halim A."/>
            <person name="Hossen Q.M.M."/>
            <person name="Hossain M.Z."/>
            <person name="Ahmed R."/>
            <person name="Khan M.M."/>
            <person name="Islam R."/>
            <person name="Rashid M.M."/>
            <person name="Khan S.A."/>
            <person name="Rahman M.S."/>
            <person name="Alam M."/>
            <person name="Yahiya A.S."/>
            <person name="Khan M.S."/>
            <person name="Azam M.S."/>
            <person name="Haque T."/>
            <person name="Lashkar M.Z.H."/>
            <person name="Akhand A.I."/>
            <person name="Morshed G."/>
            <person name="Roy S."/>
            <person name="Uddin K.S."/>
            <person name="Rabeya T."/>
            <person name="Hossain A.S."/>
            <person name="Chowdhury A."/>
            <person name="Snigdha A.R."/>
            <person name="Mortoza M.S."/>
            <person name="Matin S.A."/>
            <person name="Hoque S.M.E."/>
            <person name="Islam M.K."/>
            <person name="Roy D.K."/>
            <person name="Haider R."/>
            <person name="Moosa M.M."/>
            <person name="Elias S.M."/>
            <person name="Hasan A.M."/>
            <person name="Jahan S."/>
            <person name="Shafiuddin M."/>
            <person name="Mahmood N."/>
            <person name="Shommy N.S."/>
        </authorList>
    </citation>
    <scope>NUCLEOTIDE SEQUENCE [LARGE SCALE GENOMIC DNA]</scope>
    <source>
        <strain evidence="3">cv. O-4</strain>
    </source>
</reference>
<dbReference type="EMBL" id="AWUE01014175">
    <property type="protein sequence ID" value="OMP04843.1"/>
    <property type="molecule type" value="Genomic_DNA"/>
</dbReference>
<proteinExistence type="predicted"/>
<dbReference type="EMBL" id="AWUE01019796">
    <property type="protein sequence ID" value="OMO71445.1"/>
    <property type="molecule type" value="Genomic_DNA"/>
</dbReference>
<comment type="caution">
    <text evidence="2">The sequence shown here is derived from an EMBL/GenBank/DDBJ whole genome shotgun (WGS) entry which is preliminary data.</text>
</comment>